<name>A0A183DZZ8_9BILA</name>
<proteinExistence type="predicted"/>
<dbReference type="EMBL" id="UYRT01081099">
    <property type="protein sequence ID" value="VDN23905.1"/>
    <property type="molecule type" value="Genomic_DNA"/>
</dbReference>
<evidence type="ECO:0000313" key="2">
    <source>
        <dbReference type="Proteomes" id="UP000271098"/>
    </source>
</evidence>
<protein>
    <submittedName>
        <fullName evidence="3">TMV resistance protein N-like</fullName>
    </submittedName>
</protein>
<reference evidence="1 2" key="2">
    <citation type="submission" date="2018-11" db="EMBL/GenBank/DDBJ databases">
        <authorList>
            <consortium name="Pathogen Informatics"/>
        </authorList>
    </citation>
    <scope>NUCLEOTIDE SEQUENCE [LARGE SCALE GENOMIC DNA]</scope>
</reference>
<dbReference type="WBParaSite" id="GPUH_0001430801-mRNA-1">
    <property type="protein sequence ID" value="GPUH_0001430801-mRNA-1"/>
    <property type="gene ID" value="GPUH_0001430801"/>
</dbReference>
<sequence length="79" mass="8991">MKTAGRPPMHCVDPLNRMFVPICEAIFALSSSLHKYGSTVKYRWQHILILLDDLEKTGLETLFVESITKKPDDGWSLSN</sequence>
<dbReference type="Proteomes" id="UP000271098">
    <property type="component" value="Unassembled WGS sequence"/>
</dbReference>
<evidence type="ECO:0000313" key="3">
    <source>
        <dbReference type="WBParaSite" id="GPUH_0001430801-mRNA-1"/>
    </source>
</evidence>
<keyword evidence="2" id="KW-1185">Reference proteome</keyword>
<gene>
    <name evidence="1" type="ORF">GPUH_LOCUS14290</name>
</gene>
<accession>A0A183DZZ8</accession>
<dbReference type="AlphaFoldDB" id="A0A183DZZ8"/>
<evidence type="ECO:0000313" key="1">
    <source>
        <dbReference type="EMBL" id="VDN23905.1"/>
    </source>
</evidence>
<organism evidence="3">
    <name type="scientific">Gongylonema pulchrum</name>
    <dbReference type="NCBI Taxonomy" id="637853"/>
    <lineage>
        <taxon>Eukaryota</taxon>
        <taxon>Metazoa</taxon>
        <taxon>Ecdysozoa</taxon>
        <taxon>Nematoda</taxon>
        <taxon>Chromadorea</taxon>
        <taxon>Rhabditida</taxon>
        <taxon>Spirurina</taxon>
        <taxon>Spiruromorpha</taxon>
        <taxon>Spiruroidea</taxon>
        <taxon>Gongylonematidae</taxon>
        <taxon>Gongylonema</taxon>
    </lineage>
</organism>
<reference evidence="3" key="1">
    <citation type="submission" date="2016-06" db="UniProtKB">
        <authorList>
            <consortium name="WormBaseParasite"/>
        </authorList>
    </citation>
    <scope>IDENTIFICATION</scope>
</reference>